<dbReference type="SUPFAM" id="SSF49452">
    <property type="entry name" value="Starch-binding domain-like"/>
    <property type="match status" value="1"/>
</dbReference>
<evidence type="ECO:0000256" key="2">
    <source>
        <dbReference type="SAM" id="SignalP"/>
    </source>
</evidence>
<accession>A0A1G7GKP8</accession>
<dbReference type="GO" id="GO:0004180">
    <property type="term" value="F:carboxypeptidase activity"/>
    <property type="evidence" value="ECO:0007669"/>
    <property type="project" value="UniProtKB-KW"/>
</dbReference>
<dbReference type="PROSITE" id="PS51257">
    <property type="entry name" value="PROKAR_LIPOPROTEIN"/>
    <property type="match status" value="1"/>
</dbReference>
<dbReference type="Proteomes" id="UP000182427">
    <property type="component" value="Chromosome I"/>
</dbReference>
<keyword evidence="3" id="KW-0378">Hydrolase</keyword>
<dbReference type="Pfam" id="PF13620">
    <property type="entry name" value="CarboxypepD_reg"/>
    <property type="match status" value="1"/>
</dbReference>
<sequence>MKQSTLQSGMLLTLAALACSPLADAQSRRVVDAAGSGLLTGVIRDAEGVPQMGALVEAILPDTGLVASAVTDSRGRYHLNLRPGQYKIKATAALLMPAVRQHLVLARGGRTVVDMTLSTLLAPSGWIPASRRTVNEPSDDWMWTLRSSASRPMLRYADEKTYKVETNDDGQLSVSSSQQESRRGATGGSVSLKASDGGFGRGGSHQVLVLTRVDDHGSGSVLRADLSGPRTPYPVSPSADVSVGFQRRTMLNGYARTVLSYSGHPELTSGVGQTGLQGAVLRSAERMELGDMIRVDVGSVLREVNLSGNAVAMEPFLRVQAHGPGGLMLAYGMTRSRGTESIEDLDRVQAPLPVAVMRKGHLRMETGSHHALSAAKKIRGEGVIEVALYQDSLQNPLISGIGTLAVAEIPAEGFIADPTTGTYRVVGRDYSSGGVRVSFRQPVTHSLSLGAEVATGRALRAAFVQQQGSLNDVLAGLSPDRMYAGTAFADGKILRTGTTLRASYRWQPARTLTAVDAYRVGDDGAYLSCSVRQSLARLPGLPQGLEAVVDLQNLLAEGYQPYLSTDGQTLYLAQTPRALQAGLTFTF</sequence>
<keyword evidence="3" id="KW-0645">Protease</keyword>
<reference evidence="3 4" key="1">
    <citation type="submission" date="2016-10" db="EMBL/GenBank/DDBJ databases">
        <authorList>
            <person name="de Groot N.N."/>
        </authorList>
    </citation>
    <scope>NUCLEOTIDE SEQUENCE [LARGE SCALE GENOMIC DNA]</scope>
    <source>
        <strain evidence="3 4">GAS232</strain>
    </source>
</reference>
<dbReference type="Gene3D" id="2.60.40.1120">
    <property type="entry name" value="Carboxypeptidase-like, regulatory domain"/>
    <property type="match status" value="1"/>
</dbReference>
<feature type="chain" id="PRO_5009241166" evidence="2">
    <location>
        <begin position="26"/>
        <end position="587"/>
    </location>
</feature>
<evidence type="ECO:0000313" key="3">
    <source>
        <dbReference type="EMBL" id="SDE88717.1"/>
    </source>
</evidence>
<feature type="region of interest" description="Disordered" evidence="1">
    <location>
        <begin position="167"/>
        <end position="198"/>
    </location>
</feature>
<dbReference type="InterPro" id="IPR013784">
    <property type="entry name" value="Carb-bd-like_fold"/>
</dbReference>
<dbReference type="SUPFAM" id="SSF56935">
    <property type="entry name" value="Porins"/>
    <property type="match status" value="1"/>
</dbReference>
<dbReference type="GO" id="GO:0030246">
    <property type="term" value="F:carbohydrate binding"/>
    <property type="evidence" value="ECO:0007669"/>
    <property type="project" value="InterPro"/>
</dbReference>
<feature type="compositionally biased region" description="Polar residues" evidence="1">
    <location>
        <begin position="169"/>
        <end position="179"/>
    </location>
</feature>
<dbReference type="RefSeq" id="WP_156784999.1">
    <property type="nucleotide sequence ID" value="NZ_LT629690.1"/>
</dbReference>
<organism evidence="3 4">
    <name type="scientific">Terriglobus roseus</name>
    <dbReference type="NCBI Taxonomy" id="392734"/>
    <lineage>
        <taxon>Bacteria</taxon>
        <taxon>Pseudomonadati</taxon>
        <taxon>Acidobacteriota</taxon>
        <taxon>Terriglobia</taxon>
        <taxon>Terriglobales</taxon>
        <taxon>Acidobacteriaceae</taxon>
        <taxon>Terriglobus</taxon>
    </lineage>
</organism>
<protein>
    <submittedName>
        <fullName evidence="3">Carboxypeptidase regulatory-like domain-containing protein</fullName>
    </submittedName>
</protein>
<keyword evidence="4" id="KW-1185">Reference proteome</keyword>
<evidence type="ECO:0000313" key="4">
    <source>
        <dbReference type="Proteomes" id="UP000182427"/>
    </source>
</evidence>
<evidence type="ECO:0000256" key="1">
    <source>
        <dbReference type="SAM" id="MobiDB-lite"/>
    </source>
</evidence>
<keyword evidence="2" id="KW-0732">Signal</keyword>
<feature type="signal peptide" evidence="2">
    <location>
        <begin position="1"/>
        <end position="25"/>
    </location>
</feature>
<gene>
    <name evidence="3" type="ORF">SAMN05444167_0727</name>
</gene>
<dbReference type="EMBL" id="LT629690">
    <property type="protein sequence ID" value="SDE88717.1"/>
    <property type="molecule type" value="Genomic_DNA"/>
</dbReference>
<dbReference type="InterPro" id="IPR010917">
    <property type="entry name" value="TonB_rcpt_CS"/>
</dbReference>
<dbReference type="PROSITE" id="PS01156">
    <property type="entry name" value="TONB_DEPENDENT_REC_2"/>
    <property type="match status" value="1"/>
</dbReference>
<dbReference type="OrthoDB" id="102259at2"/>
<name>A0A1G7GKP8_9BACT</name>
<dbReference type="AlphaFoldDB" id="A0A1G7GKP8"/>
<proteinExistence type="predicted"/>
<keyword evidence="3" id="KW-0121">Carboxypeptidase</keyword>